<evidence type="ECO:0000313" key="3">
    <source>
        <dbReference type="EMBL" id="MBG9389867.1"/>
    </source>
</evidence>
<evidence type="ECO:0000313" key="4">
    <source>
        <dbReference type="Proteomes" id="UP000651050"/>
    </source>
</evidence>
<dbReference type="Gene3D" id="2.60.120.380">
    <property type="match status" value="1"/>
</dbReference>
<evidence type="ECO:0008006" key="5">
    <source>
        <dbReference type="Google" id="ProtNLM"/>
    </source>
</evidence>
<dbReference type="PROSITE" id="PS51257">
    <property type="entry name" value="PROKAR_LIPOPROTEIN"/>
    <property type="match status" value="1"/>
</dbReference>
<dbReference type="Proteomes" id="UP000651050">
    <property type="component" value="Unassembled WGS sequence"/>
</dbReference>
<accession>A0A931MID1</accession>
<dbReference type="EMBL" id="JADWYS010000001">
    <property type="protein sequence ID" value="MBG9389867.1"/>
    <property type="molecule type" value="Genomic_DNA"/>
</dbReference>
<reference evidence="3" key="1">
    <citation type="submission" date="2020-11" db="EMBL/GenBank/DDBJ databases">
        <title>Bacterial whole genome sequence for Caenimonas sp. DR4.4.</title>
        <authorList>
            <person name="Le V."/>
            <person name="Ko S.-R."/>
            <person name="Ahn C.-Y."/>
            <person name="Oh H.-M."/>
        </authorList>
    </citation>
    <scope>NUCLEOTIDE SEQUENCE</scope>
    <source>
        <strain evidence="3">DR4.4</strain>
    </source>
</reference>
<gene>
    <name evidence="3" type="ORF">I5803_17685</name>
</gene>
<dbReference type="AlphaFoldDB" id="A0A931MID1"/>
<protein>
    <recommendedName>
        <fullName evidence="5">Peptidase C-terminal archaeal/bacterial domain-containing protein</fullName>
    </recommendedName>
</protein>
<comment type="caution">
    <text evidence="3">The sequence shown here is derived from an EMBL/GenBank/DDBJ whole genome shotgun (WGS) entry which is preliminary data.</text>
</comment>
<sequence length="414" mass="43026">MMRKLQGVGILVAGLVLAACGGGGDQAASDAGAKFAAAPMAVVDKAQCEGPAATGHLEGGQCIARFPGLTPPQAAARHENAQKQGARKSSAPKLAAQQPLTTPDKTALFNWASSSSGYPGIFYGSYFDDAIYMPGFGTFNYRYYSSGNYLAVLGSGVYAYGWATGYTIYYVGTLSDFSCYVYSCGGGGGGSGGSLAVGGSVNGAFYTSGAYVDHTVYLYAGTTYTFTMMANTLYDPYLELYNPYGNFVTYDDDSAGNLNARITTTAAYTGYYILRASSYTTGDTGSYTLYATSGTSGGGGGGGGSGGYISWTNSNNGVTVLDANNESFAFEANSRCLYSYNTQSTTTNFCLYSGAAYGSFAGQYVQVMLVASTTGGCIAALADAYGYQIDIYTNNGVQTVTTTNSKYNTTGCTY</sequence>
<dbReference type="RefSeq" id="WP_196987639.1">
    <property type="nucleotide sequence ID" value="NZ_JADWYS010000001.1"/>
</dbReference>
<evidence type="ECO:0000256" key="1">
    <source>
        <dbReference type="SAM" id="MobiDB-lite"/>
    </source>
</evidence>
<keyword evidence="4" id="KW-1185">Reference proteome</keyword>
<feature type="signal peptide" evidence="2">
    <location>
        <begin position="1"/>
        <end position="18"/>
    </location>
</feature>
<name>A0A931MID1_9BURK</name>
<feature type="region of interest" description="Disordered" evidence="1">
    <location>
        <begin position="79"/>
        <end position="98"/>
    </location>
</feature>
<feature type="chain" id="PRO_5037848435" description="Peptidase C-terminal archaeal/bacterial domain-containing protein" evidence="2">
    <location>
        <begin position="19"/>
        <end position="414"/>
    </location>
</feature>
<keyword evidence="2" id="KW-0732">Signal</keyword>
<evidence type="ECO:0000256" key="2">
    <source>
        <dbReference type="SAM" id="SignalP"/>
    </source>
</evidence>
<organism evidence="3 4">
    <name type="scientific">Caenimonas aquaedulcis</name>
    <dbReference type="NCBI Taxonomy" id="2793270"/>
    <lineage>
        <taxon>Bacteria</taxon>
        <taxon>Pseudomonadati</taxon>
        <taxon>Pseudomonadota</taxon>
        <taxon>Betaproteobacteria</taxon>
        <taxon>Burkholderiales</taxon>
        <taxon>Comamonadaceae</taxon>
        <taxon>Caenimonas</taxon>
    </lineage>
</organism>
<proteinExistence type="predicted"/>